<dbReference type="PANTHER" id="PTHR45763">
    <property type="entry name" value="HYDROLASE, ALPHA/BETA FOLD FAMILY PROTEIN, EXPRESSED-RELATED"/>
    <property type="match status" value="1"/>
</dbReference>
<organism evidence="2 3">
    <name type="scientific">Zingiber officinale</name>
    <name type="common">Ginger</name>
    <name type="synonym">Amomum zingiber</name>
    <dbReference type="NCBI Taxonomy" id="94328"/>
    <lineage>
        <taxon>Eukaryota</taxon>
        <taxon>Viridiplantae</taxon>
        <taxon>Streptophyta</taxon>
        <taxon>Embryophyta</taxon>
        <taxon>Tracheophyta</taxon>
        <taxon>Spermatophyta</taxon>
        <taxon>Magnoliopsida</taxon>
        <taxon>Liliopsida</taxon>
        <taxon>Zingiberales</taxon>
        <taxon>Zingiberaceae</taxon>
        <taxon>Zingiber</taxon>
    </lineage>
</organism>
<dbReference type="Pfam" id="PF00561">
    <property type="entry name" value="Abhydrolase_1"/>
    <property type="match status" value="1"/>
</dbReference>
<reference evidence="2 3" key="1">
    <citation type="submission" date="2020-08" db="EMBL/GenBank/DDBJ databases">
        <title>Plant Genome Project.</title>
        <authorList>
            <person name="Zhang R.-G."/>
        </authorList>
    </citation>
    <scope>NUCLEOTIDE SEQUENCE [LARGE SCALE GENOMIC DNA]</scope>
    <source>
        <tissue evidence="2">Rhizome</tissue>
    </source>
</reference>
<dbReference type="OrthoDB" id="294702at2759"/>
<dbReference type="EMBL" id="JACMSC010000013">
    <property type="protein sequence ID" value="KAG6492243.1"/>
    <property type="molecule type" value="Genomic_DNA"/>
</dbReference>
<feature type="domain" description="AB hydrolase-1" evidence="1">
    <location>
        <begin position="219"/>
        <end position="489"/>
    </location>
</feature>
<comment type="caution">
    <text evidence="2">The sequence shown here is derived from an EMBL/GenBank/DDBJ whole genome shotgun (WGS) entry which is preliminary data.</text>
</comment>
<accession>A0A8J5KVG8</accession>
<name>A0A8J5KVG8_ZINOF</name>
<proteinExistence type="predicted"/>
<sequence>MSSARNGLAWQEDLTSMVDDAGIRYRAGATPATAEEEPGMGSLGESVFGRGFYGPYEEGGRTRAEENFKEKMMGFVMATGEMLRELGRGCWDIAQQSLEGVEETYVGRQVRGHWDAVSGRLEFLNEYLPEDRDPAQAWPIVIAVFLVALLVLNVNSGIENPVEPPKKLYVGPPSASHIQLLDGRHIAYQEKGVPAERARFSMIAPHSFLSSRLAGIPGIKESLLVEFGVRFVTYDLPGFGESDPHPGRNLNSSAMDMLHLANALGVMDKFWVLGYSSGAMHAWAAAHYIPDRIAGIALFAPMVNPYDPNLNKEESRKLRGKWTMKRKIMYFLARRFPSLLPYFYHRSFLSGKHGQPEKWLSLTLGNKDKSLLEESSFREFWERDVAESVRQGDAKPFKEEAVLQVSNWGFSLADLQVQKCHQCDGLLSWLKSFYTEVEREWAGFLGPIHLWQGMNDYVVPPSSTEFARRLVPRAVVHMMPEEGHFSYFWLCDDCHRQILSILFGDPQGPLANELEIDESVSQECMEETTWNNSTEQE</sequence>
<dbReference type="AlphaFoldDB" id="A0A8J5KVG8"/>
<keyword evidence="3" id="KW-1185">Reference proteome</keyword>
<gene>
    <name evidence="2" type="ORF">ZIOFF_047195</name>
</gene>
<evidence type="ECO:0000259" key="1">
    <source>
        <dbReference type="Pfam" id="PF00561"/>
    </source>
</evidence>
<evidence type="ECO:0000313" key="3">
    <source>
        <dbReference type="Proteomes" id="UP000734854"/>
    </source>
</evidence>
<evidence type="ECO:0000313" key="2">
    <source>
        <dbReference type="EMBL" id="KAG6492243.1"/>
    </source>
</evidence>
<dbReference type="InterPro" id="IPR000073">
    <property type="entry name" value="AB_hydrolase_1"/>
</dbReference>
<dbReference type="Proteomes" id="UP000734854">
    <property type="component" value="Unassembled WGS sequence"/>
</dbReference>
<dbReference type="PANTHER" id="PTHR45763:SF8">
    <property type="entry name" value="ALPHA_BETA-HYDROLASES SUPERFAMILY PROTEIN"/>
    <property type="match status" value="1"/>
</dbReference>
<protein>
    <recommendedName>
        <fullName evidence="1">AB hydrolase-1 domain-containing protein</fullName>
    </recommendedName>
</protein>